<dbReference type="Proteomes" id="UP000223044">
    <property type="component" value="Segment"/>
</dbReference>
<dbReference type="GeneID" id="54975712"/>
<feature type="transmembrane region" description="Helical" evidence="1">
    <location>
        <begin position="7"/>
        <end position="29"/>
    </location>
</feature>
<dbReference type="KEGG" id="vg:54975712"/>
<protein>
    <submittedName>
        <fullName evidence="2">Uncharacterized protein</fullName>
    </submittedName>
</protein>
<keyword evidence="1" id="KW-1133">Transmembrane helix</keyword>
<reference evidence="2 3" key="1">
    <citation type="journal article" date="2016" name="Genome Announc.">
        <title>Genome Sequence of Pectobacterium carotovorum Phage PPWS1, Isolated from Japanese Horseradish [Eutrema japonicum (Miq.) Koidz] Showing Soft-Rot Symptoms.</title>
        <authorList>
            <person name="Hirata H."/>
            <person name="Kashihara M."/>
            <person name="Horiike T."/>
            <person name="Suzuki T."/>
            <person name="Dohra H."/>
            <person name="Netsu O."/>
            <person name="Tsuyumu S."/>
        </authorList>
    </citation>
    <scope>NUCLEOTIDE SEQUENCE [LARGE SCALE GENOMIC DNA]</scope>
</reference>
<keyword evidence="1" id="KW-0472">Membrane</keyword>
<sequence>MAKIKKWFWVAVRMATLGPMAVVIVLGGWCDEAFPAIEQFLNELEGK</sequence>
<evidence type="ECO:0000256" key="1">
    <source>
        <dbReference type="SAM" id="Phobius"/>
    </source>
</evidence>
<dbReference type="RefSeq" id="YP_009785641.1">
    <property type="nucleotide sequence ID" value="NC_047758.1"/>
</dbReference>
<name>A0A0P0UW42_9CAUD</name>
<dbReference type="EMBL" id="LC063634">
    <property type="protein sequence ID" value="BAS69526.1"/>
    <property type="molecule type" value="Genomic_DNA"/>
</dbReference>
<accession>A0A0P0UW42</accession>
<proteinExistence type="predicted"/>
<evidence type="ECO:0000313" key="2">
    <source>
        <dbReference type="EMBL" id="BAS69526.1"/>
    </source>
</evidence>
<organism evidence="2 3">
    <name type="scientific">Pectobacterium phage PPWS1</name>
    <dbReference type="NCBI Taxonomy" id="1685500"/>
    <lineage>
        <taxon>Viruses</taxon>
        <taxon>Duplodnaviria</taxon>
        <taxon>Heunggongvirae</taxon>
        <taxon>Uroviricota</taxon>
        <taxon>Caudoviricetes</taxon>
        <taxon>Autographivirales</taxon>
        <taxon>Autoscriptoviridae</taxon>
        <taxon>Corkvirinae</taxon>
        <taxon>Kotilavirus</taxon>
        <taxon>Kotilavirus PPWS1</taxon>
    </lineage>
</organism>
<keyword evidence="3" id="KW-1185">Reference proteome</keyword>
<evidence type="ECO:0000313" key="3">
    <source>
        <dbReference type="Proteomes" id="UP000223044"/>
    </source>
</evidence>
<keyword evidence="1" id="KW-0812">Transmembrane</keyword>